<feature type="compositionally biased region" description="Gly residues" evidence="7">
    <location>
        <begin position="89"/>
        <end position="99"/>
    </location>
</feature>
<feature type="coiled-coil region" evidence="6">
    <location>
        <begin position="535"/>
        <end position="644"/>
    </location>
</feature>
<dbReference type="SMART" id="SM00755">
    <property type="entry name" value="Grip"/>
    <property type="match status" value="1"/>
</dbReference>
<feature type="coiled-coil region" evidence="6">
    <location>
        <begin position="436"/>
        <end position="477"/>
    </location>
</feature>
<evidence type="ECO:0000256" key="6">
    <source>
        <dbReference type="SAM" id="Coils"/>
    </source>
</evidence>
<dbReference type="EMBL" id="OZ020109">
    <property type="protein sequence ID" value="CAK9262048.1"/>
    <property type="molecule type" value="Genomic_DNA"/>
</dbReference>
<feature type="coiled-coil region" evidence="6">
    <location>
        <begin position="383"/>
        <end position="410"/>
    </location>
</feature>
<evidence type="ECO:0000256" key="2">
    <source>
        <dbReference type="ARBA" id="ARBA00004496"/>
    </source>
</evidence>
<keyword evidence="10" id="KW-1185">Reference proteome</keyword>
<evidence type="ECO:0000256" key="1">
    <source>
        <dbReference type="ARBA" id="ARBA00004184"/>
    </source>
</evidence>
<feature type="domain" description="GRIP" evidence="8">
    <location>
        <begin position="928"/>
        <end position="975"/>
    </location>
</feature>
<keyword evidence="3" id="KW-0963">Cytoplasm</keyword>
<protein>
    <recommendedName>
        <fullName evidence="8">GRIP domain-containing protein</fullName>
    </recommendedName>
</protein>
<accession>A0ABP0W842</accession>
<evidence type="ECO:0000259" key="8">
    <source>
        <dbReference type="PROSITE" id="PS50913"/>
    </source>
</evidence>
<reference evidence="9" key="1">
    <citation type="submission" date="2024-02" db="EMBL/GenBank/DDBJ databases">
        <authorList>
            <consortium name="ELIXIR-Norway"/>
            <consortium name="Elixir Norway"/>
        </authorList>
    </citation>
    <scope>NUCLEOTIDE SEQUENCE</scope>
</reference>
<feature type="region of interest" description="Disordered" evidence="7">
    <location>
        <begin position="79"/>
        <end position="128"/>
    </location>
</feature>
<feature type="compositionally biased region" description="Low complexity" evidence="7">
    <location>
        <begin position="41"/>
        <end position="57"/>
    </location>
</feature>
<feature type="coiled-coil region" evidence="6">
    <location>
        <begin position="148"/>
        <end position="318"/>
    </location>
</feature>
<dbReference type="Pfam" id="PF01465">
    <property type="entry name" value="GRIP"/>
    <property type="match status" value="1"/>
</dbReference>
<evidence type="ECO:0000256" key="3">
    <source>
        <dbReference type="ARBA" id="ARBA00022490"/>
    </source>
</evidence>
<dbReference type="PROSITE" id="PS50913">
    <property type="entry name" value="GRIP"/>
    <property type="match status" value="1"/>
</dbReference>
<evidence type="ECO:0000313" key="9">
    <source>
        <dbReference type="EMBL" id="CAK9262048.1"/>
    </source>
</evidence>
<feature type="coiled-coil region" evidence="6">
    <location>
        <begin position="672"/>
        <end position="706"/>
    </location>
</feature>
<evidence type="ECO:0000256" key="4">
    <source>
        <dbReference type="ARBA" id="ARBA00023054"/>
    </source>
</evidence>
<organism evidence="9 10">
    <name type="scientific">Sphagnum jensenii</name>
    <dbReference type="NCBI Taxonomy" id="128206"/>
    <lineage>
        <taxon>Eukaryota</taxon>
        <taxon>Viridiplantae</taxon>
        <taxon>Streptophyta</taxon>
        <taxon>Embryophyta</taxon>
        <taxon>Bryophyta</taxon>
        <taxon>Sphagnophytina</taxon>
        <taxon>Sphagnopsida</taxon>
        <taxon>Sphagnales</taxon>
        <taxon>Sphagnaceae</taxon>
        <taxon>Sphagnum</taxon>
    </lineage>
</organism>
<sequence length="1010" mass="112024">MAGVVVDSEETLRAENARLVAEMASMKKKIMSAMKKQSAEVKAAQQRAKAAEEALAAHGSGNPSLLNSQLANHYAATAATTTPPKTPDGSGGGGGGGVGSESPSLELAVGGGRLSTNGDDVGDEAEGDAAPGLWSEIESLRAELVKEQEQTRSRQEVFELEKQRLEQEVIRLKESFELDLQKMSDGNRVLEAELSSLRETSQQQAEQLKKANAQLELQLESVVPKDRGEEANFLQQYEQISKELEETRAALVEAHRQQAEEKLKVNSLQQQLEGNNLKGIEQQDDLHVSSSSQLQVQYNDLQQQLQESQTKVQNLQLELHDRLQHQQAAEAAALRLSMACASAEQRADTVSTELADASIKFNEETKVRDEKYAELDAKFNRLLKRSKQRIQEVQKEREDVEAQLKVVEEKLTQALTGQAALQADLDQTCSQAGDTIRTLDSERQQLNTAVRRLREEIEELHRLLDAKEHNLAESRRLASEKDQMVLEMASVVKEAEAKHEASIMDLKDKHQMVIVGFESQLADSVKERSKVDEMVTSLQALLADKESQLVEVEAASSGELVRLGALLEAARGDNARLTLEHKKQQEEWELAVTQLKSKLEASEELQIQLAASAAKTRSELESELERLRQTLSASQAELGRMRDEAAQRAEELAAYKVRAYALLQKKEAELSAAQDSELVAAKEAALQEAKKEAAAAGAERDRAVQALQATVTKYQTQLDARAGAILEAEQHIRELATKLESSKSLMLSQQVEWHARLQQVEETCRVRCEAAEAKAKVNRPDETDLANELSALHSTHEQLKGEFETYQDLANRTIESKDREISRLLSDNAALQKSSHVQSQLNVHSNLTWGSACGGWCTQTEARAPVAAEQQILLLARQQAKREKEVTQCRRHILALQEEISELEHENRLHCQQETMLKEELRKVERAQKREGVDMTYVKNVILKLLETGEVEALLPVIAMLLQFSPEELRRCHEAYKIQATAEVPLSGAAAVVDAAAAAPRSLLSRLTGV</sequence>
<evidence type="ECO:0000313" key="10">
    <source>
        <dbReference type="Proteomes" id="UP001497444"/>
    </source>
</evidence>
<dbReference type="PANTHER" id="PTHR23157:SF25">
    <property type="entry name" value="GRIP AND COILED-COIL DOMAIN-CONTAINING PROTEIN 1"/>
    <property type="match status" value="1"/>
</dbReference>
<keyword evidence="4 6" id="KW-0175">Coiled coil</keyword>
<keyword evidence="5" id="KW-0472">Membrane</keyword>
<dbReference type="InterPro" id="IPR051952">
    <property type="entry name" value="Golgi-autophagy_related"/>
</dbReference>
<feature type="coiled-coil region" evidence="6">
    <location>
        <begin position="886"/>
        <end position="913"/>
    </location>
</feature>
<name>A0ABP0W842_9BRYO</name>
<gene>
    <name evidence="9" type="ORF">CSSPJE1EN1_LOCUS7526</name>
</gene>
<feature type="region of interest" description="Disordered" evidence="7">
    <location>
        <begin position="41"/>
        <end position="67"/>
    </location>
</feature>
<dbReference type="InterPro" id="IPR000237">
    <property type="entry name" value="GRIP_dom"/>
</dbReference>
<comment type="subcellular location">
    <subcellularLocation>
        <location evidence="2">Cytoplasm</location>
    </subcellularLocation>
    <subcellularLocation>
        <location evidence="1">Endomembrane system</location>
        <topology evidence="1">Peripheral membrane protein</topology>
    </subcellularLocation>
</comment>
<dbReference type="Proteomes" id="UP001497444">
    <property type="component" value="Chromosome 14"/>
</dbReference>
<evidence type="ECO:0000256" key="7">
    <source>
        <dbReference type="SAM" id="MobiDB-lite"/>
    </source>
</evidence>
<evidence type="ECO:0000256" key="5">
    <source>
        <dbReference type="ARBA" id="ARBA00023136"/>
    </source>
</evidence>
<dbReference type="PANTHER" id="PTHR23157">
    <property type="entry name" value="GRIP AND COILED-COIL DOMAIN-CONTAINING PROTEIN 1"/>
    <property type="match status" value="1"/>
</dbReference>
<proteinExistence type="predicted"/>